<evidence type="ECO:0000256" key="1">
    <source>
        <dbReference type="ARBA" id="ARBA00011900"/>
    </source>
</evidence>
<reference evidence="7 8" key="1">
    <citation type="submission" date="2023-11" db="EMBL/GenBank/DDBJ databases">
        <authorList>
            <person name="Ouyang M.-Y."/>
        </authorList>
    </citation>
    <scope>NUCLEOTIDE SEQUENCE [LARGE SCALE GENOMIC DNA]</scope>
    <source>
        <strain evidence="7 8">OY6</strain>
    </source>
</reference>
<dbReference type="NCBIfam" id="NF033452">
    <property type="entry name" value="BREX_1_MTaseX"/>
    <property type="match status" value="1"/>
</dbReference>
<dbReference type="InterPro" id="IPR002052">
    <property type="entry name" value="DNA_methylase_N6_adenine_CS"/>
</dbReference>
<dbReference type="EMBL" id="JAXARY010000004">
    <property type="protein sequence ID" value="MDX8126777.1"/>
    <property type="molecule type" value="Genomic_DNA"/>
</dbReference>
<keyword evidence="8" id="KW-1185">Reference proteome</keyword>
<dbReference type="InterPro" id="IPR050953">
    <property type="entry name" value="N4_N6_ade-DNA_methylase"/>
</dbReference>
<keyword evidence="3 7" id="KW-0808">Transferase</keyword>
<name>A0ABU4UCV6_9GAMM</name>
<evidence type="ECO:0000313" key="8">
    <source>
        <dbReference type="Proteomes" id="UP001284537"/>
    </source>
</evidence>
<keyword evidence="2 7" id="KW-0489">Methyltransferase</keyword>
<feature type="domain" description="Type II methyltransferase M.TaqI-like" evidence="6">
    <location>
        <begin position="329"/>
        <end position="555"/>
    </location>
</feature>
<dbReference type="PRINTS" id="PR00507">
    <property type="entry name" value="N12N6MTFRASE"/>
</dbReference>
<comment type="caution">
    <text evidence="7">The sequence shown here is derived from an EMBL/GenBank/DDBJ whole genome shotgun (WGS) entry which is preliminary data.</text>
</comment>
<dbReference type="GO" id="GO:0032259">
    <property type="term" value="P:methylation"/>
    <property type="evidence" value="ECO:0007669"/>
    <property type="project" value="UniProtKB-KW"/>
</dbReference>
<dbReference type="EC" id="2.1.1.72" evidence="1"/>
<dbReference type="InterPro" id="IPR047939">
    <property type="entry name" value="BREX_1_PglX"/>
</dbReference>
<protein>
    <recommendedName>
        <fullName evidence="1">site-specific DNA-methyltransferase (adenine-specific)</fullName>
        <ecNumber evidence="1">2.1.1.72</ecNumber>
    </recommendedName>
</protein>
<dbReference type="SUPFAM" id="SSF53335">
    <property type="entry name" value="S-adenosyl-L-methionine-dependent methyltransferases"/>
    <property type="match status" value="1"/>
</dbReference>
<dbReference type="RefSeq" id="WP_319960878.1">
    <property type="nucleotide sequence ID" value="NZ_JAXARY010000004.1"/>
</dbReference>
<dbReference type="InterPro" id="IPR029063">
    <property type="entry name" value="SAM-dependent_MTases_sf"/>
</dbReference>
<evidence type="ECO:0000256" key="4">
    <source>
        <dbReference type="ARBA" id="ARBA00022691"/>
    </source>
</evidence>
<dbReference type="InterPro" id="IPR011639">
    <property type="entry name" value="MethylTrfase_TaqI-like_dom"/>
</dbReference>
<evidence type="ECO:0000259" key="6">
    <source>
        <dbReference type="Pfam" id="PF07669"/>
    </source>
</evidence>
<evidence type="ECO:0000313" key="7">
    <source>
        <dbReference type="EMBL" id="MDX8126777.1"/>
    </source>
</evidence>
<dbReference type="Pfam" id="PF07669">
    <property type="entry name" value="Eco57I"/>
    <property type="match status" value="1"/>
</dbReference>
<dbReference type="GO" id="GO:0009007">
    <property type="term" value="F:site-specific DNA-methyltransferase (adenine-specific) activity"/>
    <property type="evidence" value="ECO:0007669"/>
    <property type="project" value="UniProtKB-EC"/>
</dbReference>
<keyword evidence="4" id="KW-0949">S-adenosyl-L-methionine</keyword>
<dbReference type="PANTHER" id="PTHR33841:SF1">
    <property type="entry name" value="DNA METHYLTRANSFERASE A"/>
    <property type="match status" value="1"/>
</dbReference>
<evidence type="ECO:0000256" key="3">
    <source>
        <dbReference type="ARBA" id="ARBA00022679"/>
    </source>
</evidence>
<dbReference type="Proteomes" id="UP001284537">
    <property type="component" value="Unassembled WGS sequence"/>
</dbReference>
<dbReference type="Gene3D" id="3.40.50.150">
    <property type="entry name" value="Vaccinia Virus protein VP39"/>
    <property type="match status" value="1"/>
</dbReference>
<dbReference type="PROSITE" id="PS00092">
    <property type="entry name" value="N6_MTASE"/>
    <property type="match status" value="1"/>
</dbReference>
<comment type="catalytic activity">
    <reaction evidence="5">
        <text>a 2'-deoxyadenosine in DNA + S-adenosyl-L-methionine = an N(6)-methyl-2'-deoxyadenosine in DNA + S-adenosyl-L-homocysteine + H(+)</text>
        <dbReference type="Rhea" id="RHEA:15197"/>
        <dbReference type="Rhea" id="RHEA-COMP:12418"/>
        <dbReference type="Rhea" id="RHEA-COMP:12419"/>
        <dbReference type="ChEBI" id="CHEBI:15378"/>
        <dbReference type="ChEBI" id="CHEBI:57856"/>
        <dbReference type="ChEBI" id="CHEBI:59789"/>
        <dbReference type="ChEBI" id="CHEBI:90615"/>
        <dbReference type="ChEBI" id="CHEBI:90616"/>
        <dbReference type="EC" id="2.1.1.72"/>
    </reaction>
</comment>
<evidence type="ECO:0000256" key="5">
    <source>
        <dbReference type="ARBA" id="ARBA00047942"/>
    </source>
</evidence>
<evidence type="ECO:0000256" key="2">
    <source>
        <dbReference type="ARBA" id="ARBA00022603"/>
    </source>
</evidence>
<organism evidence="7 8">
    <name type="scientific">Methylomonas defluvii</name>
    <dbReference type="NCBI Taxonomy" id="3045149"/>
    <lineage>
        <taxon>Bacteria</taxon>
        <taxon>Pseudomonadati</taxon>
        <taxon>Pseudomonadota</taxon>
        <taxon>Gammaproteobacteria</taxon>
        <taxon>Methylococcales</taxon>
        <taxon>Methylococcaceae</taxon>
        <taxon>Methylomonas</taxon>
    </lineage>
</organism>
<gene>
    <name evidence="7" type="primary">pglX</name>
    <name evidence="7" type="ORF">QLH52_05755</name>
</gene>
<sequence length="1186" mass="136413">METTKLRRFAQYARRSLIEQVSAKLKLVLSEDSAARRESVEAVRKLEDAIHLLGKDQVIERVAYIWFNRFCALRFMDVNRYNRVGIVSPADPGQFQPEILAEAKMGHIDDEMVHDKVRQQIFALLDGKAPSRDPQGEAYRLLVVAACNSWNKAMPFLFQRIEDYTELLMPDDLLSGNSILAYTREAMTPDACEDVEVIGWLYQFYISEKKDEVFDGLKKNKKITPENIPAATQLFTPHWIVRYLVENSLGRLWLLNRPGSKLAEQMDYYIKPEQPETDFLRISKPEEIKICDPACGSGHMLTYAFDLLYAIYEEEGYEPAEIPEKILTHNLYGIEIDERAGELAAFALTMKSRAKHRRFFNKEVKPNICVLQNIDSITHEPEWLKTLEAMQNSGVDRSSLIQNITLFAEANNFGSLLRPTLTTEQAQKAIAALTAYDESVKTPMIGHRELIDQCKTALLQADYLSQKYHIVIANPPYMGGKGMNGRMAAWLKDNYTDVKSDLFSAFMVRNTELALPKGQLGFMSPFVWMFISSYEKLRTFLINQKTITSLVQLEYSGFDGATVPICTFTVENAQHPDFKGGYVRLSDFRGSDNQGPRTLEAIKNHDCGWFYRASTVDFKKIPGCPIAYWVSDKVREMFSSSEKLVGDVANPNQALVTGSTDLYIRKWHELPFFNIGFGCNSRDESKTSKKRWFPYNKGGDFRNWYGNLDHVVDWENDGYKLQTTLHPSGKRIWAHNFVLDSIFNEALVWSKITSGKPCFRYSPEGFLYDDASGVCSFENGKKEVLLGLFCSKVNYLIQKLINPTLNIQPANLRAVPLPKKELVGVKNTVNLILNISKYDWNSYETSWDFTSLPLLNPDYRQPTLKVTYQKLRSHWREMTVEMQRLEEENNRIFIEAYGLQDELTSEVPLNEITLTCNPHYRYGKDKSEDELEALLLADTMRELISYAVGCMFGRYALDKPGLILTNQGETIMDYLKQIPEPSFPADDDNVIPMLDGDWFTDDITERFRQFLRVAFGEGHYEENLKFVEQALNVKGKREYTIRDYFLGEFYTDHVKRYKKRPIYWLFSSPKGSFNALIYMHRYRSDTVSVVLNDYLREFRTKLTAHKNHLEAVSISGSAAQGEKTKALKEIEKINKMIAELEEYEREVLYPLATQQIDIDLDDGVKFNYVQFGAALKKIVGLDAQED</sequence>
<proteinExistence type="predicted"/>
<accession>A0ABU4UCV6</accession>
<dbReference type="PANTHER" id="PTHR33841">
    <property type="entry name" value="DNA METHYLTRANSFERASE YEEA-RELATED"/>
    <property type="match status" value="1"/>
</dbReference>